<dbReference type="SUPFAM" id="SSF50249">
    <property type="entry name" value="Nucleic acid-binding proteins"/>
    <property type="match status" value="1"/>
</dbReference>
<dbReference type="CDD" id="cd04496">
    <property type="entry name" value="SSB_OBF"/>
    <property type="match status" value="1"/>
</dbReference>
<dbReference type="RefSeq" id="XP_064732801.1">
    <property type="nucleotide sequence ID" value="XM_064870348.1"/>
</dbReference>
<dbReference type="Proteomes" id="UP001334248">
    <property type="component" value="Unassembled WGS sequence"/>
</dbReference>
<sequence length="146" mass="15729">MSFLLSPMRRAAPKSIRAFSTTLPKPLARMTIVGRLGTDPEISESANGNQVIKYVVGSSYGPRDNRQTSWFRVASFAAADTPARGYLMGLSKGTLVYLEGDATMRTYDDADGKKQSALSLVQTKVEVLKRPQPSTEDNAEGGALGV</sequence>
<evidence type="ECO:0000313" key="3">
    <source>
        <dbReference type="EMBL" id="KAK5944711.1"/>
    </source>
</evidence>
<dbReference type="InterPro" id="IPR012340">
    <property type="entry name" value="NA-bd_OB-fold"/>
</dbReference>
<comment type="caution">
    <text evidence="3">The sequence shown here is derived from an EMBL/GenBank/DDBJ whole genome shotgun (WGS) entry which is preliminary data.</text>
</comment>
<accession>A0ABR0RVV1</accession>
<evidence type="ECO:0000256" key="2">
    <source>
        <dbReference type="PROSITE-ProRule" id="PRU00252"/>
    </source>
</evidence>
<name>A0ABR0RVV1_9EURO</name>
<reference evidence="3 4" key="1">
    <citation type="journal article" date="2023" name="Res Sq">
        <title>Genomic and morphological characterization of Knufia obscura isolated from the Mars 2020 spacecraft assembly facility.</title>
        <authorList>
            <person name="Chander A.M."/>
            <person name="Teixeira M.M."/>
            <person name="Singh N.K."/>
            <person name="Williams M.P."/>
            <person name="Parker C.W."/>
            <person name="Leo P."/>
            <person name="Stajich J.E."/>
            <person name="Torok T."/>
            <person name="Tighe S."/>
            <person name="Mason C.E."/>
            <person name="Venkateswaran K."/>
        </authorList>
    </citation>
    <scope>NUCLEOTIDE SEQUENCE [LARGE SCALE GENOMIC DNA]</scope>
    <source>
        <strain evidence="3 4">CCFEE 5817</strain>
    </source>
</reference>
<keyword evidence="4" id="KW-1185">Reference proteome</keyword>
<dbReference type="PANTHER" id="PTHR10302:SF0">
    <property type="entry name" value="SINGLE-STRANDED DNA-BINDING PROTEIN, MITOCHONDRIAL"/>
    <property type="match status" value="1"/>
</dbReference>
<dbReference type="Gene3D" id="2.40.50.140">
    <property type="entry name" value="Nucleic acid-binding proteins"/>
    <property type="match status" value="1"/>
</dbReference>
<gene>
    <name evidence="3" type="primary">RIM1</name>
    <name evidence="3" type="ORF">PMZ80_001911</name>
</gene>
<protein>
    <submittedName>
        <fullName evidence="3">SsDNA-binding protein, mitochondrial</fullName>
    </submittedName>
</protein>
<dbReference type="EMBL" id="JAVHJV010000002">
    <property type="protein sequence ID" value="KAK5944711.1"/>
    <property type="molecule type" value="Genomic_DNA"/>
</dbReference>
<keyword evidence="1 2" id="KW-0238">DNA-binding</keyword>
<dbReference type="GeneID" id="89995360"/>
<dbReference type="Pfam" id="PF00436">
    <property type="entry name" value="SSB"/>
    <property type="match status" value="1"/>
</dbReference>
<dbReference type="InterPro" id="IPR011344">
    <property type="entry name" value="ssDNA-bd"/>
</dbReference>
<organism evidence="3 4">
    <name type="scientific">Knufia obscura</name>
    <dbReference type="NCBI Taxonomy" id="1635080"/>
    <lineage>
        <taxon>Eukaryota</taxon>
        <taxon>Fungi</taxon>
        <taxon>Dikarya</taxon>
        <taxon>Ascomycota</taxon>
        <taxon>Pezizomycotina</taxon>
        <taxon>Eurotiomycetes</taxon>
        <taxon>Chaetothyriomycetidae</taxon>
        <taxon>Chaetothyriales</taxon>
        <taxon>Trichomeriaceae</taxon>
        <taxon>Knufia</taxon>
    </lineage>
</organism>
<dbReference type="PROSITE" id="PS50935">
    <property type="entry name" value="SSB"/>
    <property type="match status" value="1"/>
</dbReference>
<dbReference type="PANTHER" id="PTHR10302">
    <property type="entry name" value="SINGLE-STRANDED DNA-BINDING PROTEIN"/>
    <property type="match status" value="1"/>
</dbReference>
<evidence type="ECO:0000256" key="1">
    <source>
        <dbReference type="ARBA" id="ARBA00023125"/>
    </source>
</evidence>
<dbReference type="InterPro" id="IPR000424">
    <property type="entry name" value="Primosome_PriB/ssb"/>
</dbReference>
<evidence type="ECO:0000313" key="4">
    <source>
        <dbReference type="Proteomes" id="UP001334248"/>
    </source>
</evidence>
<proteinExistence type="predicted"/>